<dbReference type="PIRSF" id="PIRSF000194">
    <property type="entry name" value="DHFR"/>
    <property type="match status" value="1"/>
</dbReference>
<dbReference type="GO" id="GO:0046655">
    <property type="term" value="P:folic acid metabolic process"/>
    <property type="evidence" value="ECO:0007669"/>
    <property type="project" value="TreeGrafter"/>
</dbReference>
<dbReference type="GO" id="GO:0046452">
    <property type="term" value="P:dihydrofolate metabolic process"/>
    <property type="evidence" value="ECO:0007669"/>
    <property type="project" value="TreeGrafter"/>
</dbReference>
<dbReference type="EC" id="1.5.1.3" evidence="3 7"/>
<proteinExistence type="inferred from homology"/>
<reference evidence="8 9" key="1">
    <citation type="journal article" date="2016" name="Int. J. Syst. Evol. Microbiol.">
        <title>Descriptions of Anaerotaenia torta gen. nov., sp. nov. and Anaerocolumna cellulosilytica gen. nov., sp. nov. isolated from a methanogenic reactor of cattle waste.</title>
        <authorList>
            <person name="Uek A."/>
            <person name="Ohtaki Y."/>
            <person name="Kaku N."/>
            <person name="Ueki K."/>
        </authorList>
    </citation>
    <scope>NUCLEOTIDE SEQUENCE [LARGE SCALE GENOMIC DNA]</scope>
    <source>
        <strain evidence="8 9">SN021</strain>
    </source>
</reference>
<dbReference type="UniPathway" id="UPA00077">
    <property type="reaction ID" value="UER00158"/>
</dbReference>
<evidence type="ECO:0000313" key="8">
    <source>
        <dbReference type="EMBL" id="BCJ95901.1"/>
    </source>
</evidence>
<dbReference type="GO" id="GO:0004146">
    <property type="term" value="F:dihydrofolate reductase activity"/>
    <property type="evidence" value="ECO:0007669"/>
    <property type="project" value="UniProtKB-EC"/>
</dbReference>
<dbReference type="InterPro" id="IPR012259">
    <property type="entry name" value="DHFR"/>
</dbReference>
<name>A0A6S6RAM7_9FIRM</name>
<dbReference type="SUPFAM" id="SSF53597">
    <property type="entry name" value="Dihydrofolate reductase-like"/>
    <property type="match status" value="1"/>
</dbReference>
<gene>
    <name evidence="8" type="ORF">acsn021_34700</name>
</gene>
<dbReference type="PRINTS" id="PR00070">
    <property type="entry name" value="DHFR"/>
</dbReference>
<dbReference type="PANTHER" id="PTHR48069">
    <property type="entry name" value="DIHYDROFOLATE REDUCTASE"/>
    <property type="match status" value="1"/>
</dbReference>
<dbReference type="PROSITE" id="PS51330">
    <property type="entry name" value="DHFR_2"/>
    <property type="match status" value="1"/>
</dbReference>
<keyword evidence="6 7" id="KW-0560">Oxidoreductase</keyword>
<comment type="similarity">
    <text evidence="2 7">Belongs to the dihydrofolate reductase family.</text>
</comment>
<evidence type="ECO:0000313" key="9">
    <source>
        <dbReference type="Proteomes" id="UP000515561"/>
    </source>
</evidence>
<evidence type="ECO:0000256" key="6">
    <source>
        <dbReference type="ARBA" id="ARBA00023002"/>
    </source>
</evidence>
<keyword evidence="5 7" id="KW-0521">NADP</keyword>
<evidence type="ECO:0000256" key="7">
    <source>
        <dbReference type="PIRNR" id="PIRNR000194"/>
    </source>
</evidence>
<organism evidence="8 9">
    <name type="scientific">Anaerocolumna cellulosilytica</name>
    <dbReference type="NCBI Taxonomy" id="433286"/>
    <lineage>
        <taxon>Bacteria</taxon>
        <taxon>Bacillati</taxon>
        <taxon>Bacillota</taxon>
        <taxon>Clostridia</taxon>
        <taxon>Lachnospirales</taxon>
        <taxon>Lachnospiraceae</taxon>
        <taxon>Anaerocolumna</taxon>
    </lineage>
</organism>
<evidence type="ECO:0000256" key="3">
    <source>
        <dbReference type="ARBA" id="ARBA00012856"/>
    </source>
</evidence>
<accession>A0A6S6RAM7</accession>
<dbReference type="Proteomes" id="UP000515561">
    <property type="component" value="Chromosome"/>
</dbReference>
<evidence type="ECO:0000256" key="2">
    <source>
        <dbReference type="ARBA" id="ARBA00009539"/>
    </source>
</evidence>
<evidence type="ECO:0000256" key="4">
    <source>
        <dbReference type="ARBA" id="ARBA00022563"/>
    </source>
</evidence>
<dbReference type="Gene3D" id="3.40.430.10">
    <property type="entry name" value="Dihydrofolate Reductase, subunit A"/>
    <property type="match status" value="1"/>
</dbReference>
<protein>
    <recommendedName>
        <fullName evidence="3 7">Dihydrofolate reductase</fullName>
        <ecNumber evidence="3 7">1.5.1.3</ecNumber>
    </recommendedName>
</protein>
<dbReference type="GO" id="GO:0046654">
    <property type="term" value="P:tetrahydrofolate biosynthetic process"/>
    <property type="evidence" value="ECO:0007669"/>
    <property type="project" value="UniProtKB-UniPathway"/>
</dbReference>
<dbReference type="PANTHER" id="PTHR48069:SF3">
    <property type="entry name" value="DIHYDROFOLATE REDUCTASE"/>
    <property type="match status" value="1"/>
</dbReference>
<evidence type="ECO:0000256" key="5">
    <source>
        <dbReference type="ARBA" id="ARBA00022857"/>
    </source>
</evidence>
<comment type="catalytic activity">
    <reaction evidence="7">
        <text>(6S)-5,6,7,8-tetrahydrofolate + NADP(+) = 7,8-dihydrofolate + NADPH + H(+)</text>
        <dbReference type="Rhea" id="RHEA:15009"/>
        <dbReference type="ChEBI" id="CHEBI:15378"/>
        <dbReference type="ChEBI" id="CHEBI:57451"/>
        <dbReference type="ChEBI" id="CHEBI:57453"/>
        <dbReference type="ChEBI" id="CHEBI:57783"/>
        <dbReference type="ChEBI" id="CHEBI:58349"/>
        <dbReference type="EC" id="1.5.1.3"/>
    </reaction>
</comment>
<dbReference type="RefSeq" id="WP_184092295.1">
    <property type="nucleotide sequence ID" value="NZ_AP023367.1"/>
</dbReference>
<comment type="pathway">
    <text evidence="1 7">Cofactor biosynthesis; tetrahydrofolate biosynthesis; 5,6,7,8-tetrahydrofolate from 7,8-dihydrofolate: step 1/1.</text>
</comment>
<comment type="function">
    <text evidence="7">Key enzyme in folate metabolism. Catalyzes an essential reaction for de novo glycine and purine synthesis, and for DNA precursor synthesis.</text>
</comment>
<dbReference type="KEGG" id="acel:acsn021_34700"/>
<sequence>MNLIVAVDKNWAIGYENKLLISIPEDMRFFREETTGKVVIMGRNTLETFPGGKPLKNRTNIIITSKPNVQINDGIIVHSVEEALKAAEGYKTEDIYVIGGASIYKQMLKYCDVAHVTKIDYAYHADTYFPNLDEMPEWVITAESDERTYYDIEYGFYRYERKKQTDRE</sequence>
<dbReference type="CDD" id="cd00209">
    <property type="entry name" value="DHFR"/>
    <property type="match status" value="1"/>
</dbReference>
<dbReference type="Pfam" id="PF00186">
    <property type="entry name" value="DHFR_1"/>
    <property type="match status" value="1"/>
</dbReference>
<dbReference type="AlphaFoldDB" id="A0A6S6RAM7"/>
<dbReference type="EMBL" id="AP023367">
    <property type="protein sequence ID" value="BCJ95901.1"/>
    <property type="molecule type" value="Genomic_DNA"/>
</dbReference>
<keyword evidence="4 7" id="KW-0554">One-carbon metabolism</keyword>
<keyword evidence="9" id="KW-1185">Reference proteome</keyword>
<dbReference type="InterPro" id="IPR024072">
    <property type="entry name" value="DHFR-like_dom_sf"/>
</dbReference>
<dbReference type="GO" id="GO:0050661">
    <property type="term" value="F:NADP binding"/>
    <property type="evidence" value="ECO:0007669"/>
    <property type="project" value="InterPro"/>
</dbReference>
<evidence type="ECO:0000256" key="1">
    <source>
        <dbReference type="ARBA" id="ARBA00004903"/>
    </source>
</evidence>
<dbReference type="InterPro" id="IPR001796">
    <property type="entry name" value="DHFR_dom"/>
</dbReference>
<dbReference type="GO" id="GO:0006730">
    <property type="term" value="P:one-carbon metabolic process"/>
    <property type="evidence" value="ECO:0007669"/>
    <property type="project" value="UniProtKB-KW"/>
</dbReference>